<dbReference type="AlphaFoldDB" id="A0AAV0MCD4"/>
<evidence type="ECO:0000256" key="1">
    <source>
        <dbReference type="SAM" id="MobiDB-lite"/>
    </source>
</evidence>
<feature type="region of interest" description="Disordered" evidence="1">
    <location>
        <begin position="48"/>
        <end position="84"/>
    </location>
</feature>
<evidence type="ECO:0000313" key="3">
    <source>
        <dbReference type="EMBL" id="CAI0443932.1"/>
    </source>
</evidence>
<organism evidence="3 4">
    <name type="scientific">Linum tenue</name>
    <dbReference type="NCBI Taxonomy" id="586396"/>
    <lineage>
        <taxon>Eukaryota</taxon>
        <taxon>Viridiplantae</taxon>
        <taxon>Streptophyta</taxon>
        <taxon>Embryophyta</taxon>
        <taxon>Tracheophyta</taxon>
        <taxon>Spermatophyta</taxon>
        <taxon>Magnoliopsida</taxon>
        <taxon>eudicotyledons</taxon>
        <taxon>Gunneridae</taxon>
        <taxon>Pentapetalae</taxon>
        <taxon>rosids</taxon>
        <taxon>fabids</taxon>
        <taxon>Malpighiales</taxon>
        <taxon>Linaceae</taxon>
        <taxon>Linum</taxon>
    </lineage>
</organism>
<keyword evidence="4" id="KW-1185">Reference proteome</keyword>
<dbReference type="Proteomes" id="UP001154282">
    <property type="component" value="Unassembled WGS sequence"/>
</dbReference>
<sequence>MGSPQADASSAQVPKHAVTARAAFHDRGGGISTSVSKARAWAAATIRVGPHPEPIGGPAFTVPHPTEAHRRPPSASLPTISSTL</sequence>
<accession>A0AAV0MCD4</accession>
<comment type="caution">
    <text evidence="3">The sequence shown here is derived from an EMBL/GenBank/DDBJ whole genome shotgun (WGS) entry which is preliminary data.</text>
</comment>
<gene>
    <name evidence="2" type="ORF">LITE_LOCUS21387</name>
    <name evidence="3" type="ORF">LITE_LOCUS27882</name>
</gene>
<evidence type="ECO:0000313" key="4">
    <source>
        <dbReference type="Proteomes" id="UP001154282"/>
    </source>
</evidence>
<protein>
    <submittedName>
        <fullName evidence="3">Uncharacterized protein</fullName>
    </submittedName>
</protein>
<reference evidence="3" key="1">
    <citation type="submission" date="2022-08" db="EMBL/GenBank/DDBJ databases">
        <authorList>
            <person name="Gutierrez-Valencia J."/>
        </authorList>
    </citation>
    <scope>NUCLEOTIDE SEQUENCE</scope>
</reference>
<dbReference type="EMBL" id="CAMGYJ010000007">
    <property type="protein sequence ID" value="CAI0443932.1"/>
    <property type="molecule type" value="Genomic_DNA"/>
</dbReference>
<proteinExistence type="predicted"/>
<evidence type="ECO:0000313" key="2">
    <source>
        <dbReference type="EMBL" id="CAI0427913.1"/>
    </source>
</evidence>
<dbReference type="EMBL" id="CAMGYJ010000006">
    <property type="protein sequence ID" value="CAI0427913.1"/>
    <property type="molecule type" value="Genomic_DNA"/>
</dbReference>
<name>A0AAV0MCD4_9ROSI</name>